<feature type="region of interest" description="Disordered" evidence="1">
    <location>
        <begin position="38"/>
        <end position="62"/>
    </location>
</feature>
<dbReference type="Proteomes" id="UP000019364">
    <property type="component" value="Unassembled WGS sequence"/>
</dbReference>
<keyword evidence="3" id="KW-1185">Reference proteome</keyword>
<organism evidence="2 3">
    <name type="scientific">Paenibacillus pini JCM 16418</name>
    <dbReference type="NCBI Taxonomy" id="1236976"/>
    <lineage>
        <taxon>Bacteria</taxon>
        <taxon>Bacillati</taxon>
        <taxon>Bacillota</taxon>
        <taxon>Bacilli</taxon>
        <taxon>Bacillales</taxon>
        <taxon>Paenibacillaceae</taxon>
        <taxon>Paenibacillus</taxon>
    </lineage>
</organism>
<dbReference type="RefSeq" id="WP_036650078.1">
    <property type="nucleotide sequence ID" value="NZ_BAVZ01000009.1"/>
</dbReference>
<accession>W7YWL1</accession>
<evidence type="ECO:0000256" key="1">
    <source>
        <dbReference type="SAM" id="MobiDB-lite"/>
    </source>
</evidence>
<dbReference type="AlphaFoldDB" id="W7YWL1"/>
<feature type="compositionally biased region" description="Basic and acidic residues" evidence="1">
    <location>
        <begin position="50"/>
        <end position="62"/>
    </location>
</feature>
<evidence type="ECO:0000313" key="2">
    <source>
        <dbReference type="EMBL" id="GAF09051.1"/>
    </source>
</evidence>
<dbReference type="EMBL" id="BAVZ01000009">
    <property type="protein sequence ID" value="GAF09051.1"/>
    <property type="molecule type" value="Genomic_DNA"/>
</dbReference>
<dbReference type="OrthoDB" id="9922419at2"/>
<reference evidence="2 3" key="1">
    <citation type="journal article" date="2014" name="Genome Announc.">
        <title>Draft Genome Sequence of Paenibacillus pini JCM 16418T, Isolated from the Rhizosphere of Pine Tree.</title>
        <authorList>
            <person name="Yuki M."/>
            <person name="Oshima K."/>
            <person name="Suda W."/>
            <person name="Oshida Y."/>
            <person name="Kitamura K."/>
            <person name="Iida Y."/>
            <person name="Hattori M."/>
            <person name="Ohkuma M."/>
        </authorList>
    </citation>
    <scope>NUCLEOTIDE SEQUENCE [LARGE SCALE GENOMIC DNA]</scope>
    <source>
        <strain evidence="2 3">JCM 16418</strain>
    </source>
</reference>
<evidence type="ECO:0000313" key="3">
    <source>
        <dbReference type="Proteomes" id="UP000019364"/>
    </source>
</evidence>
<feature type="compositionally biased region" description="Polar residues" evidence="1">
    <location>
        <begin position="38"/>
        <end position="47"/>
    </location>
</feature>
<name>W7YWL1_9BACL</name>
<comment type="caution">
    <text evidence="2">The sequence shown here is derived from an EMBL/GenBank/DDBJ whole genome shotgun (WGS) entry which is preliminary data.</text>
</comment>
<proteinExistence type="predicted"/>
<gene>
    <name evidence="2" type="ORF">JCM16418_3169</name>
</gene>
<protein>
    <submittedName>
        <fullName evidence="2">Uncharacterized protein</fullName>
    </submittedName>
</protein>
<sequence>MSYEPAELQEDQLTMVREYEERLSQSTGNPVILIAYSEQQDSNMSEQDSTESRETQKKRSLE</sequence>